<dbReference type="PANTHER" id="PTHR13663">
    <property type="entry name" value="SIMILAR TO RIKEN CDNA 6430548M08"/>
    <property type="match status" value="1"/>
</dbReference>
<dbReference type="Pfam" id="PF12335">
    <property type="entry name" value="SBF2"/>
    <property type="match status" value="1"/>
</dbReference>
<dbReference type="InterPro" id="IPR039872">
    <property type="entry name" value="KIAA0513"/>
</dbReference>
<evidence type="ECO:0000313" key="3">
    <source>
        <dbReference type="Proteomes" id="UP001209878"/>
    </source>
</evidence>
<dbReference type="Proteomes" id="UP001209878">
    <property type="component" value="Unassembled WGS sequence"/>
</dbReference>
<reference evidence="2" key="1">
    <citation type="journal article" date="2023" name="Mol. Biol. Evol.">
        <title>Third-Generation Sequencing Reveals the Adaptive Role of the Epigenome in Three Deep-Sea Polychaetes.</title>
        <authorList>
            <person name="Perez M."/>
            <person name="Aroh O."/>
            <person name="Sun Y."/>
            <person name="Lan Y."/>
            <person name="Juniper S.K."/>
            <person name="Young C.R."/>
            <person name="Angers B."/>
            <person name="Qian P.Y."/>
        </authorList>
    </citation>
    <scope>NUCLEOTIDE SEQUENCE</scope>
    <source>
        <strain evidence="2">R07B-5</strain>
    </source>
</reference>
<comment type="caution">
    <text evidence="2">The sequence shown here is derived from an EMBL/GenBank/DDBJ whole genome shotgun (WGS) entry which is preliminary data.</text>
</comment>
<dbReference type="AlphaFoldDB" id="A0AAD9P7W0"/>
<dbReference type="InterPro" id="IPR022096">
    <property type="entry name" value="SBF1/SBF2"/>
</dbReference>
<evidence type="ECO:0000259" key="1">
    <source>
        <dbReference type="Pfam" id="PF12335"/>
    </source>
</evidence>
<accession>A0AAD9P7W0</accession>
<sequence>MTAEIVCLTSQRVNNKKVDEQIFYRLVQFFAIALFECNDSEDFGPAKILMNMCFTFFYEDGRPPNKQFLYNYLRDQAVWHSLRFWNAAFFDALQYERARRPVCANGDGQEHLMDDRHFQENITFGQLGTFTCNMRAFGLSKELCLEFLRKQCTIADLREDQVRMIRENVERCSDQYGQ</sequence>
<keyword evidence="3" id="KW-1185">Reference proteome</keyword>
<name>A0AAD9P7W0_RIDPI</name>
<protein>
    <recommendedName>
        <fullName evidence="1">SBF1/SBF2 domain-containing protein</fullName>
    </recommendedName>
</protein>
<evidence type="ECO:0000313" key="2">
    <source>
        <dbReference type="EMBL" id="KAK2189793.1"/>
    </source>
</evidence>
<organism evidence="2 3">
    <name type="scientific">Ridgeia piscesae</name>
    <name type="common">Tubeworm</name>
    <dbReference type="NCBI Taxonomy" id="27915"/>
    <lineage>
        <taxon>Eukaryota</taxon>
        <taxon>Metazoa</taxon>
        <taxon>Spiralia</taxon>
        <taxon>Lophotrochozoa</taxon>
        <taxon>Annelida</taxon>
        <taxon>Polychaeta</taxon>
        <taxon>Sedentaria</taxon>
        <taxon>Canalipalpata</taxon>
        <taxon>Sabellida</taxon>
        <taxon>Siboglinidae</taxon>
        <taxon>Ridgeia</taxon>
    </lineage>
</organism>
<feature type="domain" description="SBF1/SBF2" evidence="1">
    <location>
        <begin position="12"/>
        <end position="96"/>
    </location>
</feature>
<proteinExistence type="predicted"/>
<gene>
    <name evidence="2" type="ORF">NP493_96g00000</name>
</gene>
<dbReference type="EMBL" id="JAODUO010000096">
    <property type="protein sequence ID" value="KAK2189793.1"/>
    <property type="molecule type" value="Genomic_DNA"/>
</dbReference>
<dbReference type="PANTHER" id="PTHR13663:SF2">
    <property type="entry name" value="SIMILAR TO RIKEN CDNA 6430548M08"/>
    <property type="match status" value="1"/>
</dbReference>